<dbReference type="InterPro" id="IPR026825">
    <property type="entry name" value="Vac14"/>
</dbReference>
<evidence type="ECO:0000313" key="2">
    <source>
        <dbReference type="Proteomes" id="UP001177003"/>
    </source>
</evidence>
<dbReference type="EMBL" id="OX465081">
    <property type="protein sequence ID" value="CAI9284661.1"/>
    <property type="molecule type" value="Genomic_DNA"/>
</dbReference>
<keyword evidence="2" id="KW-1185">Reference proteome</keyword>
<protein>
    <submittedName>
        <fullName evidence="1">Uncharacterized protein</fullName>
    </submittedName>
</protein>
<dbReference type="Proteomes" id="UP001177003">
    <property type="component" value="Chromosome 5"/>
</dbReference>
<organism evidence="1 2">
    <name type="scientific">Lactuca saligna</name>
    <name type="common">Willowleaf lettuce</name>
    <dbReference type="NCBI Taxonomy" id="75948"/>
    <lineage>
        <taxon>Eukaryota</taxon>
        <taxon>Viridiplantae</taxon>
        <taxon>Streptophyta</taxon>
        <taxon>Embryophyta</taxon>
        <taxon>Tracheophyta</taxon>
        <taxon>Spermatophyta</taxon>
        <taxon>Magnoliopsida</taxon>
        <taxon>eudicotyledons</taxon>
        <taxon>Gunneridae</taxon>
        <taxon>Pentapetalae</taxon>
        <taxon>asterids</taxon>
        <taxon>campanulids</taxon>
        <taxon>Asterales</taxon>
        <taxon>Asteraceae</taxon>
        <taxon>Cichorioideae</taxon>
        <taxon>Cichorieae</taxon>
        <taxon>Lactucinae</taxon>
        <taxon>Lactuca</taxon>
    </lineage>
</organism>
<dbReference type="PANTHER" id="PTHR16023:SF0">
    <property type="entry name" value="PROTEIN VAC14 HOMOLOG"/>
    <property type="match status" value="1"/>
</dbReference>
<sequence length="219" mass="24513">MVTTALAVVSFHLSKHKAPLHMVMRGDFIVFFNKIFGALCKLSADSDPNVQSVARLLDKLVKSLTNSGDHLSFFEHMNVLNPYVRQFLVGWINVLDSVPEIDILSFLPDFLDDKRVWKTWGDQLTSTFKTTHGDIVMEENAHGDDVNQSNEKDADALEDGNELVGVVSDENLLELLELAMSSNTTKIVKRARELMELVVYPMVLMSQMATLIMDIIAGT</sequence>
<dbReference type="GO" id="GO:0010008">
    <property type="term" value="C:endosome membrane"/>
    <property type="evidence" value="ECO:0007669"/>
    <property type="project" value="TreeGrafter"/>
</dbReference>
<evidence type="ECO:0000313" key="1">
    <source>
        <dbReference type="EMBL" id="CAI9284661.1"/>
    </source>
</evidence>
<dbReference type="PANTHER" id="PTHR16023">
    <property type="entry name" value="TAX1 BINDING PROTEIN-RELATED"/>
    <property type="match status" value="1"/>
</dbReference>
<dbReference type="GO" id="GO:0070772">
    <property type="term" value="C:PAS complex"/>
    <property type="evidence" value="ECO:0007669"/>
    <property type="project" value="InterPro"/>
</dbReference>
<reference evidence="1" key="1">
    <citation type="submission" date="2023-04" db="EMBL/GenBank/DDBJ databases">
        <authorList>
            <person name="Vijverberg K."/>
            <person name="Xiong W."/>
            <person name="Schranz E."/>
        </authorList>
    </citation>
    <scope>NUCLEOTIDE SEQUENCE</scope>
</reference>
<dbReference type="Pfam" id="PF12755">
    <property type="entry name" value="Vac14_Fab1_bd"/>
    <property type="match status" value="1"/>
</dbReference>
<proteinExistence type="predicted"/>
<accession>A0AA35Z2G6</accession>
<gene>
    <name evidence="1" type="ORF">LSALG_LOCUS24175</name>
</gene>
<name>A0AA35Z2G6_LACSI</name>
<dbReference type="AlphaFoldDB" id="A0AA35Z2G6"/>
<dbReference type="GO" id="GO:0006661">
    <property type="term" value="P:phosphatidylinositol biosynthetic process"/>
    <property type="evidence" value="ECO:0007669"/>
    <property type="project" value="InterPro"/>
</dbReference>